<dbReference type="EMBL" id="JADEVV010000006">
    <property type="protein sequence ID" value="MBE9252850.1"/>
    <property type="molecule type" value="Genomic_DNA"/>
</dbReference>
<keyword evidence="3" id="KW-1185">Reference proteome</keyword>
<keyword evidence="1" id="KW-0175">Coiled coil</keyword>
<feature type="coiled-coil region" evidence="1">
    <location>
        <begin position="13"/>
        <end position="64"/>
    </location>
</feature>
<proteinExistence type="predicted"/>
<protein>
    <recommendedName>
        <fullName evidence="4">DUF5082 domain-containing protein</fullName>
    </recommendedName>
</protein>
<evidence type="ECO:0000313" key="3">
    <source>
        <dbReference type="Proteomes" id="UP000658720"/>
    </source>
</evidence>
<reference evidence="2 3" key="1">
    <citation type="submission" date="2020-10" db="EMBL/GenBank/DDBJ databases">
        <authorList>
            <person name="Castelo-Branco R."/>
            <person name="Eusebio N."/>
            <person name="Adriana R."/>
            <person name="Vieira A."/>
            <person name="Brugerolle De Fraissinette N."/>
            <person name="Rezende De Castro R."/>
            <person name="Schneider M.P."/>
            <person name="Vasconcelos V."/>
            <person name="Leao P.N."/>
        </authorList>
    </citation>
    <scope>NUCLEOTIDE SEQUENCE [LARGE SCALE GENOMIC DNA]</scope>
    <source>
        <strain evidence="2 3">LEGE 00031</strain>
    </source>
</reference>
<comment type="caution">
    <text evidence="2">The sequence shown here is derived from an EMBL/GenBank/DDBJ whole genome shotgun (WGS) entry which is preliminary data.</text>
</comment>
<dbReference type="Proteomes" id="UP000658720">
    <property type="component" value="Unassembled WGS sequence"/>
</dbReference>
<evidence type="ECO:0000313" key="2">
    <source>
        <dbReference type="EMBL" id="MBE9252850.1"/>
    </source>
</evidence>
<organism evidence="2 3">
    <name type="scientific">Synechocystis salina LEGE 00031</name>
    <dbReference type="NCBI Taxonomy" id="1828736"/>
    <lineage>
        <taxon>Bacteria</taxon>
        <taxon>Bacillati</taxon>
        <taxon>Cyanobacteriota</taxon>
        <taxon>Cyanophyceae</taxon>
        <taxon>Synechococcales</taxon>
        <taxon>Merismopediaceae</taxon>
        <taxon>Synechocystis</taxon>
    </lineage>
</organism>
<gene>
    <name evidence="2" type="ORF">IQ217_03055</name>
</gene>
<evidence type="ECO:0008006" key="4">
    <source>
        <dbReference type="Google" id="ProtNLM"/>
    </source>
</evidence>
<name>A0ABR9VNC8_9SYNC</name>
<sequence length="82" mass="9252">MDSPRFYDLFRKVASLEKRLTKLEDGHQQLDNILDPSGWIGEAFDLQEQDLEAIKAEIKGLQAEVNGKLDVILSHLTGLSKD</sequence>
<evidence type="ECO:0000256" key="1">
    <source>
        <dbReference type="SAM" id="Coils"/>
    </source>
</evidence>
<accession>A0ABR9VNC8</accession>